<dbReference type="Pfam" id="PF10356">
    <property type="entry name" value="RRG7"/>
    <property type="match status" value="1"/>
</dbReference>
<reference evidence="5" key="1">
    <citation type="submission" date="2024-06" db="EMBL/GenBank/DDBJ databases">
        <title>Multi-omics analyses provide insights into the biosynthesis of the anticancer antibiotic pleurotin in Hohenbuehelia grisea.</title>
        <authorList>
            <person name="Weaver J.A."/>
            <person name="Alberti F."/>
        </authorList>
    </citation>
    <scope>NUCLEOTIDE SEQUENCE [LARGE SCALE GENOMIC DNA]</scope>
    <source>
        <strain evidence="5">T-177</strain>
    </source>
</reference>
<sequence>MRTRLQFQLRIRTWTWPFITIAKRNPPSRSPRPIASLSRSMACASRFGTAVTSASRASSCAHTPPYTRCASTSQSPSPPPPPPPPPPRLSTTQRGTAFEQRATRVLQATMSMDLRRVGGKSDGGIDLLGWWWLPAHVLAPEADAHFNSDASSVDFDASKVDVDASYDSGLQLDSGSKQNPHPQCSSSKQNVNTRRVRVRVLAQCKAEKQKAGPKYIREMEGVLHRYMIAGSPHSNSHSRSDTGVVIPSDDFYDWPSGTETSGQNTVEPTVTTNAESNPHGTADATSLMNNPMPSALAMFGSAPAQVPHSPMSHYPIPSSANPSSPIVALFISESPFTKSAILRALSSPVPFFLLHLPPIHTNTNTKINTNTNTKTDTSSAAHHYNHPNAAEDTQPDDALGAALWNPALGGARGLLRGKLEARWERSSSSSASSLQLTDAPSDTGRPALWCDGVRVESWTPGLGSKLNEQPHES</sequence>
<gene>
    <name evidence="4" type="ORF">HGRIS_000570</name>
</gene>
<keyword evidence="5" id="KW-1185">Reference proteome</keyword>
<keyword evidence="2" id="KW-0496">Mitochondrion</keyword>
<evidence type="ECO:0000256" key="2">
    <source>
        <dbReference type="ARBA" id="ARBA00023128"/>
    </source>
</evidence>
<feature type="region of interest" description="Disordered" evidence="3">
    <location>
        <begin position="58"/>
        <end position="93"/>
    </location>
</feature>
<feature type="compositionally biased region" description="Low complexity" evidence="3">
    <location>
        <begin position="364"/>
        <end position="377"/>
    </location>
</feature>
<dbReference type="PANTHER" id="PTHR28133">
    <property type="entry name" value="REQUIRED FOR RESPIRATORY GROWTH PROTEIN 7, MITOCHONDRIAL"/>
    <property type="match status" value="1"/>
</dbReference>
<accession>A0ABR3JTG8</accession>
<dbReference type="EMBL" id="JASNQZ010000004">
    <property type="protein sequence ID" value="KAL0958427.1"/>
    <property type="molecule type" value="Genomic_DNA"/>
</dbReference>
<organism evidence="4 5">
    <name type="scientific">Hohenbuehelia grisea</name>
    <dbReference type="NCBI Taxonomy" id="104357"/>
    <lineage>
        <taxon>Eukaryota</taxon>
        <taxon>Fungi</taxon>
        <taxon>Dikarya</taxon>
        <taxon>Basidiomycota</taxon>
        <taxon>Agaricomycotina</taxon>
        <taxon>Agaricomycetes</taxon>
        <taxon>Agaricomycetidae</taxon>
        <taxon>Agaricales</taxon>
        <taxon>Pleurotineae</taxon>
        <taxon>Pleurotaceae</taxon>
        <taxon>Hohenbuehelia</taxon>
    </lineage>
</organism>
<dbReference type="Proteomes" id="UP001556367">
    <property type="component" value="Unassembled WGS sequence"/>
</dbReference>
<evidence type="ECO:0000313" key="5">
    <source>
        <dbReference type="Proteomes" id="UP001556367"/>
    </source>
</evidence>
<feature type="compositionally biased region" description="Pro residues" evidence="3">
    <location>
        <begin position="76"/>
        <end position="88"/>
    </location>
</feature>
<comment type="subcellular location">
    <subcellularLocation>
        <location evidence="1">Mitochondrion</location>
    </subcellularLocation>
</comment>
<feature type="region of interest" description="Disordered" evidence="3">
    <location>
        <begin position="168"/>
        <end position="192"/>
    </location>
</feature>
<dbReference type="PANTHER" id="PTHR28133:SF1">
    <property type="entry name" value="REQUIRED FOR RESPIRATORY GROWTH PROTEIN 7, MITOCHONDRIAL"/>
    <property type="match status" value="1"/>
</dbReference>
<feature type="region of interest" description="Disordered" evidence="3">
    <location>
        <begin position="258"/>
        <end position="278"/>
    </location>
</feature>
<feature type="region of interest" description="Disordered" evidence="3">
    <location>
        <begin position="426"/>
        <end position="448"/>
    </location>
</feature>
<dbReference type="InterPro" id="IPR018828">
    <property type="entry name" value="RRG7"/>
</dbReference>
<feature type="compositionally biased region" description="Polar residues" evidence="3">
    <location>
        <begin position="171"/>
        <end position="189"/>
    </location>
</feature>
<protein>
    <submittedName>
        <fullName evidence="4">Uncharacterized protein</fullName>
    </submittedName>
</protein>
<name>A0ABR3JTG8_9AGAR</name>
<comment type="caution">
    <text evidence="4">The sequence shown here is derived from an EMBL/GenBank/DDBJ whole genome shotgun (WGS) entry which is preliminary data.</text>
</comment>
<proteinExistence type="predicted"/>
<evidence type="ECO:0000256" key="1">
    <source>
        <dbReference type="ARBA" id="ARBA00004173"/>
    </source>
</evidence>
<evidence type="ECO:0000313" key="4">
    <source>
        <dbReference type="EMBL" id="KAL0958427.1"/>
    </source>
</evidence>
<feature type="region of interest" description="Disordered" evidence="3">
    <location>
        <begin position="364"/>
        <end position="396"/>
    </location>
</feature>
<evidence type="ECO:0000256" key="3">
    <source>
        <dbReference type="SAM" id="MobiDB-lite"/>
    </source>
</evidence>